<evidence type="ECO:0000256" key="1">
    <source>
        <dbReference type="ARBA" id="ARBA00022737"/>
    </source>
</evidence>
<keyword evidence="2 3" id="KW-0802">TPR repeat</keyword>
<feature type="region of interest" description="Disordered" evidence="4">
    <location>
        <begin position="423"/>
        <end position="445"/>
    </location>
</feature>
<dbReference type="Proteomes" id="UP000248553">
    <property type="component" value="Unassembled WGS sequence"/>
</dbReference>
<dbReference type="PANTHER" id="PTHR45586:SF1">
    <property type="entry name" value="LIPOPOLYSACCHARIDE ASSEMBLY PROTEIN B"/>
    <property type="match status" value="1"/>
</dbReference>
<dbReference type="Pfam" id="PF07721">
    <property type="entry name" value="TPR_4"/>
    <property type="match status" value="1"/>
</dbReference>
<dbReference type="GO" id="GO:0042802">
    <property type="term" value="F:identical protein binding"/>
    <property type="evidence" value="ECO:0007669"/>
    <property type="project" value="InterPro"/>
</dbReference>
<dbReference type="AlphaFoldDB" id="A0A328BI50"/>
<dbReference type="SUPFAM" id="SSF48452">
    <property type="entry name" value="TPR-like"/>
    <property type="match status" value="1"/>
</dbReference>
<keyword evidence="1" id="KW-0677">Repeat</keyword>
<dbReference type="PROSITE" id="PS50005">
    <property type="entry name" value="TPR"/>
    <property type="match status" value="1"/>
</dbReference>
<dbReference type="InterPro" id="IPR051012">
    <property type="entry name" value="CellSynth/LPSAsmb/PSIAsmb"/>
</dbReference>
<comment type="caution">
    <text evidence="5">The sequence shown here is derived from an EMBL/GenBank/DDBJ whole genome shotgun (WGS) entry which is preliminary data.</text>
</comment>
<keyword evidence="6" id="KW-1185">Reference proteome</keyword>
<dbReference type="SMART" id="SM00028">
    <property type="entry name" value="TPR"/>
    <property type="match status" value="6"/>
</dbReference>
<evidence type="ECO:0000313" key="6">
    <source>
        <dbReference type="Proteomes" id="UP000248553"/>
    </source>
</evidence>
<dbReference type="Pfam" id="PF14559">
    <property type="entry name" value="TPR_19"/>
    <property type="match status" value="1"/>
</dbReference>
<dbReference type="InterPro" id="IPR019734">
    <property type="entry name" value="TPR_rpt"/>
</dbReference>
<evidence type="ECO:0000256" key="4">
    <source>
        <dbReference type="SAM" id="MobiDB-lite"/>
    </source>
</evidence>
<protein>
    <submittedName>
        <fullName evidence="5">Transposase</fullName>
    </submittedName>
</protein>
<evidence type="ECO:0000256" key="3">
    <source>
        <dbReference type="PROSITE-ProRule" id="PRU00339"/>
    </source>
</evidence>
<reference evidence="6" key="1">
    <citation type="submission" date="2018-05" db="EMBL/GenBank/DDBJ databases">
        <authorList>
            <person name="Nie L."/>
        </authorList>
    </citation>
    <scope>NUCLEOTIDE SEQUENCE [LARGE SCALE GENOMIC DNA]</scope>
    <source>
        <strain evidence="6">NL</strain>
    </source>
</reference>
<evidence type="ECO:0000256" key="2">
    <source>
        <dbReference type="ARBA" id="ARBA00022803"/>
    </source>
</evidence>
<accession>A0A328BI50</accession>
<dbReference type="EMBL" id="QHKM01000003">
    <property type="protein sequence ID" value="RAK66803.1"/>
    <property type="molecule type" value="Genomic_DNA"/>
</dbReference>
<organism evidence="5 6">
    <name type="scientific">Hymenobacter edaphi</name>
    <dbReference type="NCBI Taxonomy" id="2211146"/>
    <lineage>
        <taxon>Bacteria</taxon>
        <taxon>Pseudomonadati</taxon>
        <taxon>Bacteroidota</taxon>
        <taxon>Cytophagia</taxon>
        <taxon>Cytophagales</taxon>
        <taxon>Hymenobacteraceae</taxon>
        <taxon>Hymenobacter</taxon>
    </lineage>
</organism>
<feature type="repeat" description="TPR" evidence="3">
    <location>
        <begin position="216"/>
        <end position="249"/>
    </location>
</feature>
<dbReference type="RefSeq" id="WP_111478224.1">
    <property type="nucleotide sequence ID" value="NZ_QHKM01000003.1"/>
</dbReference>
<dbReference type="PANTHER" id="PTHR45586">
    <property type="entry name" value="TPR REPEAT-CONTAINING PROTEIN PA4667"/>
    <property type="match status" value="1"/>
</dbReference>
<dbReference type="Gene3D" id="1.25.40.10">
    <property type="entry name" value="Tetratricopeptide repeat domain"/>
    <property type="match status" value="3"/>
</dbReference>
<dbReference type="InterPro" id="IPR011717">
    <property type="entry name" value="TPR-4"/>
</dbReference>
<name>A0A328BI50_9BACT</name>
<dbReference type="Pfam" id="PF13432">
    <property type="entry name" value="TPR_16"/>
    <property type="match status" value="1"/>
</dbReference>
<gene>
    <name evidence="5" type="ORF">DLM85_11360</name>
</gene>
<dbReference type="OrthoDB" id="5477158at2"/>
<evidence type="ECO:0000313" key="5">
    <source>
        <dbReference type="EMBL" id="RAK66803.1"/>
    </source>
</evidence>
<sequence>MSLPRRILYALLLVGFAVSVAAVLLARKEVPVPQLKERRGALAIGGEWLNTKQAVAGLQERLRRNPDDHESRLQLAQAYVQESRVTGDHTYYDAAALKLVDEVLRRRPDDFEALCTKAVISLSQHHFGQGLTLAEHAAELNPYNGFVQGLLCDAHLELGHYPAAIKAADRMNELRPDLRAYSRVSYLREIHGDVGGAREAMDLAVRAGVPGLEQTEWCRVMLGRLYEDSGDLTRATAAYRQALQTRPGYAYAQAGMARVARTRGDYNTAIRLLKQARAQVRDFAFDDELTDLYRLNDQPTQADASARNVIKQLQAHANTNDEEDGQGHYTDRELAYAYLKAGDLDQALTHAQTEYERRPANIDVCETMAWVHYKRGDYAEARKYMTQALRTNCRNPQLLYRAGCIALRNGEVARGESWLRQAREQNPNFRPDPTDPTLPPLVARR</sequence>
<proteinExistence type="predicted"/>
<dbReference type="InterPro" id="IPR011990">
    <property type="entry name" value="TPR-like_helical_dom_sf"/>
</dbReference>